<dbReference type="InterPro" id="IPR007248">
    <property type="entry name" value="Mpv17_PMP22"/>
</dbReference>
<feature type="non-terminal residue" evidence="7">
    <location>
        <position position="90"/>
    </location>
</feature>
<evidence type="ECO:0000256" key="2">
    <source>
        <dbReference type="ARBA" id="ARBA00006824"/>
    </source>
</evidence>
<protein>
    <submittedName>
        <fullName evidence="7">Uncharacterized protein</fullName>
    </submittedName>
</protein>
<keyword evidence="4" id="KW-1133">Transmembrane helix</keyword>
<accession>S8E137</accession>
<comment type="caution">
    <text evidence="7">The sequence shown here is derived from an EMBL/GenBank/DDBJ whole genome shotgun (WGS) entry which is preliminary data.</text>
</comment>
<dbReference type="EMBL" id="AUSU01003925">
    <property type="protein sequence ID" value="EPS65987.1"/>
    <property type="molecule type" value="Genomic_DNA"/>
</dbReference>
<comment type="similarity">
    <text evidence="2 6">Belongs to the peroxisomal membrane protein PXMP2/4 family.</text>
</comment>
<dbReference type="GO" id="GO:0005737">
    <property type="term" value="C:cytoplasm"/>
    <property type="evidence" value="ECO:0007669"/>
    <property type="project" value="TreeGrafter"/>
</dbReference>
<gene>
    <name evidence="7" type="ORF">M569_08790</name>
</gene>
<organism evidence="7 8">
    <name type="scientific">Genlisea aurea</name>
    <dbReference type="NCBI Taxonomy" id="192259"/>
    <lineage>
        <taxon>Eukaryota</taxon>
        <taxon>Viridiplantae</taxon>
        <taxon>Streptophyta</taxon>
        <taxon>Embryophyta</taxon>
        <taxon>Tracheophyta</taxon>
        <taxon>Spermatophyta</taxon>
        <taxon>Magnoliopsida</taxon>
        <taxon>eudicotyledons</taxon>
        <taxon>Gunneridae</taxon>
        <taxon>Pentapetalae</taxon>
        <taxon>asterids</taxon>
        <taxon>lamiids</taxon>
        <taxon>Lamiales</taxon>
        <taxon>Lentibulariaceae</taxon>
        <taxon>Genlisea</taxon>
    </lineage>
</organism>
<evidence type="ECO:0000313" key="8">
    <source>
        <dbReference type="Proteomes" id="UP000015453"/>
    </source>
</evidence>
<comment type="subcellular location">
    <subcellularLocation>
        <location evidence="1">Membrane</location>
        <topology evidence="1">Multi-pass membrane protein</topology>
    </subcellularLocation>
</comment>
<keyword evidence="5" id="KW-0472">Membrane</keyword>
<dbReference type="AlphaFoldDB" id="S8E137"/>
<dbReference type="GO" id="GO:0016020">
    <property type="term" value="C:membrane"/>
    <property type="evidence" value="ECO:0007669"/>
    <property type="project" value="UniProtKB-SubCell"/>
</dbReference>
<dbReference type="PANTHER" id="PTHR11266">
    <property type="entry name" value="PEROXISOMAL MEMBRANE PROTEIN 2, PXMP2 MPV17"/>
    <property type="match status" value="1"/>
</dbReference>
<keyword evidence="8" id="KW-1185">Reference proteome</keyword>
<evidence type="ECO:0000256" key="4">
    <source>
        <dbReference type="ARBA" id="ARBA00022989"/>
    </source>
</evidence>
<evidence type="ECO:0000256" key="1">
    <source>
        <dbReference type="ARBA" id="ARBA00004141"/>
    </source>
</evidence>
<proteinExistence type="inferred from homology"/>
<keyword evidence="3" id="KW-0812">Transmembrane</keyword>
<dbReference type="PANTHER" id="PTHR11266:SF17">
    <property type="entry name" value="PROTEIN MPV17"/>
    <property type="match status" value="1"/>
</dbReference>
<evidence type="ECO:0000313" key="7">
    <source>
        <dbReference type="EMBL" id="EPS65987.1"/>
    </source>
</evidence>
<evidence type="ECO:0000256" key="3">
    <source>
        <dbReference type="ARBA" id="ARBA00022692"/>
    </source>
</evidence>
<dbReference type="Proteomes" id="UP000015453">
    <property type="component" value="Unassembled WGS sequence"/>
</dbReference>
<reference evidence="7 8" key="1">
    <citation type="journal article" date="2013" name="BMC Genomics">
        <title>The miniature genome of a carnivorous plant Genlisea aurea contains a low number of genes and short non-coding sequences.</title>
        <authorList>
            <person name="Leushkin E.V."/>
            <person name="Sutormin R.A."/>
            <person name="Nabieva E.R."/>
            <person name="Penin A.A."/>
            <person name="Kondrashov A.S."/>
            <person name="Logacheva M.D."/>
        </authorList>
    </citation>
    <scope>NUCLEOTIDE SEQUENCE [LARGE SCALE GENOMIC DNA]</scope>
</reference>
<evidence type="ECO:0000256" key="6">
    <source>
        <dbReference type="RuleBase" id="RU363053"/>
    </source>
</evidence>
<sequence length="90" mass="10331">MLRLWRWYRNCLSTHPVKTQVISSGVLWGTGDIAAQTVTHFTAKPLHRLSHHVSSLIPWCCDKKLKINWKRVATTTFFGLGFVGPVGHFW</sequence>
<name>S8E137_9LAMI</name>
<dbReference type="OrthoDB" id="10267969at2759"/>
<evidence type="ECO:0000256" key="5">
    <source>
        <dbReference type="ARBA" id="ARBA00023136"/>
    </source>
</evidence>